<dbReference type="GeneID" id="19270459"/>
<name>W3XBZ3_PESFW</name>
<dbReference type="AlphaFoldDB" id="W3XBZ3"/>
<dbReference type="RefSeq" id="XP_007832218.1">
    <property type="nucleotide sequence ID" value="XM_007834027.1"/>
</dbReference>
<feature type="region of interest" description="Disordered" evidence="1">
    <location>
        <begin position="59"/>
        <end position="91"/>
    </location>
</feature>
<proteinExistence type="predicted"/>
<feature type="region of interest" description="Disordered" evidence="1">
    <location>
        <begin position="1"/>
        <end position="31"/>
    </location>
</feature>
<dbReference type="EMBL" id="KI912111">
    <property type="protein sequence ID" value="ETS83570.1"/>
    <property type="molecule type" value="Genomic_DNA"/>
</dbReference>
<evidence type="ECO:0000256" key="1">
    <source>
        <dbReference type="SAM" id="MobiDB-lite"/>
    </source>
</evidence>
<gene>
    <name evidence="2" type="ORF">PFICI_05446</name>
</gene>
<evidence type="ECO:0000313" key="2">
    <source>
        <dbReference type="EMBL" id="ETS83570.1"/>
    </source>
</evidence>
<dbReference type="Proteomes" id="UP000030651">
    <property type="component" value="Unassembled WGS sequence"/>
</dbReference>
<accession>W3XBZ3</accession>
<sequence>MSDSDDPFATIRGRVAGTGDPPRHLLPRDQPVPAQRISAYIACALPRRITCRTSRAGFAGVTAPRSSRSSMFSRGTLCASGARRERTTARL</sequence>
<dbReference type="HOGENOM" id="CLU_2427752_0_0_1"/>
<dbReference type="KEGG" id="pfy:PFICI_05446"/>
<organism evidence="2 3">
    <name type="scientific">Pestalotiopsis fici (strain W106-1 / CGMCC3.15140)</name>
    <dbReference type="NCBI Taxonomy" id="1229662"/>
    <lineage>
        <taxon>Eukaryota</taxon>
        <taxon>Fungi</taxon>
        <taxon>Dikarya</taxon>
        <taxon>Ascomycota</taxon>
        <taxon>Pezizomycotina</taxon>
        <taxon>Sordariomycetes</taxon>
        <taxon>Xylariomycetidae</taxon>
        <taxon>Amphisphaeriales</taxon>
        <taxon>Sporocadaceae</taxon>
        <taxon>Pestalotiopsis</taxon>
    </lineage>
</organism>
<keyword evidence="3" id="KW-1185">Reference proteome</keyword>
<feature type="compositionally biased region" description="Polar residues" evidence="1">
    <location>
        <begin position="64"/>
        <end position="73"/>
    </location>
</feature>
<reference evidence="3" key="1">
    <citation type="journal article" date="2015" name="BMC Genomics">
        <title>Genomic and transcriptomic analysis of the endophytic fungus Pestalotiopsis fici reveals its lifestyle and high potential for synthesis of natural products.</title>
        <authorList>
            <person name="Wang X."/>
            <person name="Zhang X."/>
            <person name="Liu L."/>
            <person name="Xiang M."/>
            <person name="Wang W."/>
            <person name="Sun X."/>
            <person name="Che Y."/>
            <person name="Guo L."/>
            <person name="Liu G."/>
            <person name="Guo L."/>
            <person name="Wang C."/>
            <person name="Yin W.B."/>
            <person name="Stadler M."/>
            <person name="Zhang X."/>
            <person name="Liu X."/>
        </authorList>
    </citation>
    <scope>NUCLEOTIDE SEQUENCE [LARGE SCALE GENOMIC DNA]</scope>
    <source>
        <strain evidence="3">W106-1 / CGMCC3.15140</strain>
    </source>
</reference>
<protein>
    <submittedName>
        <fullName evidence="2">Uncharacterized protein</fullName>
    </submittedName>
</protein>
<evidence type="ECO:0000313" key="3">
    <source>
        <dbReference type="Proteomes" id="UP000030651"/>
    </source>
</evidence>
<feature type="compositionally biased region" description="Basic and acidic residues" evidence="1">
    <location>
        <begin position="82"/>
        <end position="91"/>
    </location>
</feature>
<dbReference type="InParanoid" id="W3XBZ3"/>